<dbReference type="AlphaFoldDB" id="A0A9W7D179"/>
<feature type="compositionally biased region" description="Polar residues" evidence="1">
    <location>
        <begin position="203"/>
        <end position="214"/>
    </location>
</feature>
<feature type="compositionally biased region" description="Basic and acidic residues" evidence="1">
    <location>
        <begin position="133"/>
        <end position="145"/>
    </location>
</feature>
<evidence type="ECO:0000313" key="2">
    <source>
        <dbReference type="EMBL" id="GMF51574.1"/>
    </source>
</evidence>
<feature type="compositionally biased region" description="Basic residues" evidence="1">
    <location>
        <begin position="93"/>
        <end position="104"/>
    </location>
</feature>
<feature type="region of interest" description="Disordered" evidence="1">
    <location>
        <begin position="295"/>
        <end position="320"/>
    </location>
</feature>
<name>A0A9W7D179_9STRA</name>
<evidence type="ECO:0000256" key="1">
    <source>
        <dbReference type="SAM" id="MobiDB-lite"/>
    </source>
</evidence>
<keyword evidence="3" id="KW-1185">Reference proteome</keyword>
<feature type="region of interest" description="Disordered" evidence="1">
    <location>
        <begin position="23"/>
        <end position="168"/>
    </location>
</feature>
<dbReference type="OrthoDB" id="109801at2759"/>
<feature type="compositionally biased region" description="Low complexity" evidence="1">
    <location>
        <begin position="107"/>
        <end position="117"/>
    </location>
</feature>
<dbReference type="EMBL" id="BSXT01002921">
    <property type="protein sequence ID" value="GMF51574.1"/>
    <property type="molecule type" value="Genomic_DNA"/>
</dbReference>
<dbReference type="Proteomes" id="UP001165121">
    <property type="component" value="Unassembled WGS sequence"/>
</dbReference>
<feature type="region of interest" description="Disordered" evidence="1">
    <location>
        <begin position="193"/>
        <end position="252"/>
    </location>
</feature>
<comment type="caution">
    <text evidence="2">The sequence shown here is derived from an EMBL/GenBank/DDBJ whole genome shotgun (WGS) entry which is preliminary data.</text>
</comment>
<protein>
    <submittedName>
        <fullName evidence="2">Unnamed protein product</fullName>
    </submittedName>
</protein>
<proteinExistence type="predicted"/>
<evidence type="ECO:0000313" key="3">
    <source>
        <dbReference type="Proteomes" id="UP001165121"/>
    </source>
</evidence>
<gene>
    <name evidence="2" type="ORF">Pfra01_002088500</name>
</gene>
<sequence length="416" mass="44890">MQRGGNNAAEEYDLEGVTARLEAMRTRREMRQGGQSGGMGLQLDRKPAGGFDLAPAELSSGGSDDDESSSGGCRSGSTSSLPSDDERATSTLHRSKGREKARKLRVVDSLDLSMSVSAFEGGQGSVDPTRSSRAKERSSSRKLPDGKSGGRLQTSSKHDGHIQPILDEQARCTDAWRSSRIPRLVQRRRQIQASEKRADELNVQDSSSVVTNNGKGRGEHSSSSSECPDTHKRSNQARFRHSTQPEPNHTMKIRDGRVASLKTQYHPDDIDATTAEERQLLESLEKLNQRLTNVNTSAAPASKTGHHERRSELPLSGSDPLASTISSAACAVTSEVYHKTLRAAAYGGGAHCKLRQPASASLRSSSVRRAELSGGVHKARVRIGGAFVHEGARTSSTDGNGKHKIVVKKELAHLLF</sequence>
<accession>A0A9W7D179</accession>
<organism evidence="2 3">
    <name type="scientific">Phytophthora fragariaefolia</name>
    <dbReference type="NCBI Taxonomy" id="1490495"/>
    <lineage>
        <taxon>Eukaryota</taxon>
        <taxon>Sar</taxon>
        <taxon>Stramenopiles</taxon>
        <taxon>Oomycota</taxon>
        <taxon>Peronosporomycetes</taxon>
        <taxon>Peronosporales</taxon>
        <taxon>Peronosporaceae</taxon>
        <taxon>Phytophthora</taxon>
    </lineage>
</organism>
<reference evidence="2" key="1">
    <citation type="submission" date="2023-04" db="EMBL/GenBank/DDBJ databases">
        <title>Phytophthora fragariaefolia NBRC 109709.</title>
        <authorList>
            <person name="Ichikawa N."/>
            <person name="Sato H."/>
            <person name="Tonouchi N."/>
        </authorList>
    </citation>
    <scope>NUCLEOTIDE SEQUENCE</scope>
    <source>
        <strain evidence="2">NBRC 109709</strain>
    </source>
</reference>
<feature type="compositionally biased region" description="Low complexity" evidence="1">
    <location>
        <begin position="69"/>
        <end position="80"/>
    </location>
</feature>